<feature type="region of interest" description="Disordered" evidence="1">
    <location>
        <begin position="118"/>
        <end position="156"/>
    </location>
</feature>
<reference evidence="2" key="1">
    <citation type="journal article" date="2014" name="Int. J. Syst. Evol. Microbiol.">
        <title>Complete genome sequence of Corynebacterium casei LMG S-19264T (=DSM 44701T), isolated from a smear-ripened cheese.</title>
        <authorList>
            <consortium name="US DOE Joint Genome Institute (JGI-PGF)"/>
            <person name="Walter F."/>
            <person name="Albersmeier A."/>
            <person name="Kalinowski J."/>
            <person name="Ruckert C."/>
        </authorList>
    </citation>
    <scope>NUCLEOTIDE SEQUENCE</scope>
    <source>
        <strain evidence="2">CGMCC 1.15493</strain>
    </source>
</reference>
<keyword evidence="3" id="KW-1185">Reference proteome</keyword>
<evidence type="ECO:0000256" key="1">
    <source>
        <dbReference type="SAM" id="MobiDB-lite"/>
    </source>
</evidence>
<protein>
    <submittedName>
        <fullName evidence="2">Uncharacterized protein</fullName>
    </submittedName>
</protein>
<sequence length="156" mass="17208">MADEELMPTPVPRFRSRFEKRRQAGYSAKHREQHADVPVMRVVDRVIVEALGLHLQTLPPEVVSSLAPAISMLAINGLEFAGYDKKASSKAVGKRLLYLMSTNPRGLVRAARHRAAVRQKDLTAEDGKSQTPPLSDQCAEDGSPAHNRPTQTRDTA</sequence>
<evidence type="ECO:0000313" key="3">
    <source>
        <dbReference type="Proteomes" id="UP000613160"/>
    </source>
</evidence>
<feature type="compositionally biased region" description="Basic and acidic residues" evidence="1">
    <location>
        <begin position="118"/>
        <end position="128"/>
    </location>
</feature>
<comment type="caution">
    <text evidence="2">The sequence shown here is derived from an EMBL/GenBank/DDBJ whole genome shotgun (WGS) entry which is preliminary data.</text>
</comment>
<dbReference type="RefSeq" id="WP_188855462.1">
    <property type="nucleotide sequence ID" value="NZ_BMJJ01000024.1"/>
</dbReference>
<accession>A0A917DJN1</accession>
<gene>
    <name evidence="2" type="ORF">GCM10011335_53100</name>
</gene>
<reference evidence="2" key="2">
    <citation type="submission" date="2020-09" db="EMBL/GenBank/DDBJ databases">
        <authorList>
            <person name="Sun Q."/>
            <person name="Zhou Y."/>
        </authorList>
    </citation>
    <scope>NUCLEOTIDE SEQUENCE</scope>
    <source>
        <strain evidence="2">CGMCC 1.15493</strain>
    </source>
</reference>
<organism evidence="2 3">
    <name type="scientific">Aureimonas glaciei</name>
    <dbReference type="NCBI Taxonomy" id="1776957"/>
    <lineage>
        <taxon>Bacteria</taxon>
        <taxon>Pseudomonadati</taxon>
        <taxon>Pseudomonadota</taxon>
        <taxon>Alphaproteobacteria</taxon>
        <taxon>Hyphomicrobiales</taxon>
        <taxon>Aurantimonadaceae</taxon>
        <taxon>Aureimonas</taxon>
    </lineage>
</organism>
<name>A0A917DJN1_9HYPH</name>
<dbReference type="EMBL" id="BMJJ01000024">
    <property type="protein sequence ID" value="GGD43856.1"/>
    <property type="molecule type" value="Genomic_DNA"/>
</dbReference>
<dbReference type="Proteomes" id="UP000613160">
    <property type="component" value="Unassembled WGS sequence"/>
</dbReference>
<dbReference type="AlphaFoldDB" id="A0A917DJN1"/>
<evidence type="ECO:0000313" key="2">
    <source>
        <dbReference type="EMBL" id="GGD43856.1"/>
    </source>
</evidence>
<proteinExistence type="predicted"/>